<protein>
    <submittedName>
        <fullName evidence="2">Tim44 domain-containing protein</fullName>
    </submittedName>
</protein>
<proteinExistence type="predicted"/>
<evidence type="ECO:0000313" key="1">
    <source>
        <dbReference type="Proteomes" id="UP000095286"/>
    </source>
</evidence>
<name>A0AC35TUW1_9BILA</name>
<accession>A0AC35TUW1</accession>
<dbReference type="Proteomes" id="UP000095286">
    <property type="component" value="Unplaced"/>
</dbReference>
<evidence type="ECO:0000313" key="2">
    <source>
        <dbReference type="WBParaSite" id="RSKR_0000439300.1"/>
    </source>
</evidence>
<sequence>MNRLTTFLPRTLLKLQDLSITQAAGVHHHKERGDLELFLGIKRSNTGKANRNTHKNERMFRKMRGRKTMILNLPDDVKVRERNTMKPDELRKSLLSEGINPYKEVSPRQWDEHQMTLQSHYGVLEPYLSPEQPLSIATAFSGITGGKMKLNEIKERGLHKFHSWKNGVRAIRNKEGYKDFDPKKFAGEESFDIYKQAYGALMDRNKKDLSKFITEHAFVKMWPDVENGSIYWEFVEETATPEVVSIRCGDNPYNSGNAIAQIIVKMCSKQKLAVYDRFGQMTLGSKERVKDVIEFVVFENHIADADGKWRLHDKIHPKWVTEAKEGTIGTQLLDEPRKYAPEDHGMRSASLAQKQMERKKED</sequence>
<reference evidence="2" key="1">
    <citation type="submission" date="2016-11" db="UniProtKB">
        <authorList>
            <consortium name="WormBaseParasite"/>
        </authorList>
    </citation>
    <scope>IDENTIFICATION</scope>
    <source>
        <strain evidence="2">KR3021</strain>
    </source>
</reference>
<organism evidence="1 2">
    <name type="scientific">Rhabditophanes sp. KR3021</name>
    <dbReference type="NCBI Taxonomy" id="114890"/>
    <lineage>
        <taxon>Eukaryota</taxon>
        <taxon>Metazoa</taxon>
        <taxon>Ecdysozoa</taxon>
        <taxon>Nematoda</taxon>
        <taxon>Chromadorea</taxon>
        <taxon>Rhabditida</taxon>
        <taxon>Tylenchina</taxon>
        <taxon>Panagrolaimomorpha</taxon>
        <taxon>Strongyloidoidea</taxon>
        <taxon>Alloionematidae</taxon>
        <taxon>Rhabditophanes</taxon>
    </lineage>
</organism>
<dbReference type="WBParaSite" id="RSKR_0000439300.1">
    <property type="protein sequence ID" value="RSKR_0000439300.1"/>
    <property type="gene ID" value="RSKR_0000439300"/>
</dbReference>